<evidence type="ECO:0000256" key="1">
    <source>
        <dbReference type="ARBA" id="ARBA00004786"/>
    </source>
</evidence>
<feature type="domain" description="Aldehyde dehydrogenase" evidence="9">
    <location>
        <begin position="52"/>
        <end position="512"/>
    </location>
</feature>
<evidence type="ECO:0000256" key="8">
    <source>
        <dbReference type="ARBA" id="ARBA00048142"/>
    </source>
</evidence>
<dbReference type="Proteomes" id="UP000248161">
    <property type="component" value="Unassembled WGS sequence"/>
</dbReference>
<dbReference type="PANTHER" id="PTHR42862:SF1">
    <property type="entry name" value="DELTA-1-PYRROLINE-5-CARBOXYLATE DEHYDROGENASE 2, ISOFORM A-RELATED"/>
    <property type="match status" value="1"/>
</dbReference>
<dbReference type="Gene3D" id="3.40.605.10">
    <property type="entry name" value="Aldehyde Dehydrogenase, Chain A, domain 1"/>
    <property type="match status" value="1"/>
</dbReference>
<dbReference type="FunFam" id="3.40.309.10:FF:000005">
    <property type="entry name" value="1-pyrroline-5-carboxylate dehydrogenase 1"/>
    <property type="match status" value="1"/>
</dbReference>
<dbReference type="GO" id="GO:0003842">
    <property type="term" value="F:L-glutamate gamma-semialdehyde dehydrogenase activity"/>
    <property type="evidence" value="ECO:0007669"/>
    <property type="project" value="UniProtKB-EC"/>
</dbReference>
<protein>
    <recommendedName>
        <fullName evidence="7">L-glutamate gamma-semialdehyde dehydrogenase</fullName>
        <ecNumber evidence="3">1.2.1.88</ecNumber>
    </recommendedName>
    <alternativeName>
        <fullName evidence="7">L-glutamate gamma-semialdehyde dehydrogenase</fullName>
    </alternativeName>
</protein>
<dbReference type="InterPro" id="IPR016163">
    <property type="entry name" value="Ald_DH_C"/>
</dbReference>
<reference evidence="10 11" key="1">
    <citation type="journal article" date="2015" name="Nat. Commun.">
        <title>Genomic and transcriptomic evidence for scavenging of diverse organic compounds by widespread deep-sea archaea.</title>
        <authorList>
            <person name="Li M."/>
            <person name="Baker B.J."/>
            <person name="Anantharaman K."/>
            <person name="Jain S."/>
            <person name="Breier J.A."/>
            <person name="Dick G.J."/>
        </authorList>
    </citation>
    <scope>NUCLEOTIDE SEQUENCE [LARGE SCALE GENOMIC DNA]</scope>
    <source>
        <strain evidence="10">Cayman_51_deep</strain>
    </source>
</reference>
<dbReference type="InterPro" id="IPR050485">
    <property type="entry name" value="Proline_metab_enzyme"/>
</dbReference>
<dbReference type="GO" id="GO:0010133">
    <property type="term" value="P:L-proline catabolic process to L-glutamate"/>
    <property type="evidence" value="ECO:0007669"/>
    <property type="project" value="UniProtKB-UniPathway"/>
</dbReference>
<dbReference type="InterPro" id="IPR016161">
    <property type="entry name" value="Ald_DH/histidinol_DH"/>
</dbReference>
<dbReference type="CDD" id="cd07123">
    <property type="entry name" value="ALDH_F4-17_P5CDH"/>
    <property type="match status" value="1"/>
</dbReference>
<proteinExistence type="inferred from homology"/>
<comment type="caution">
    <text evidence="10">The sequence shown here is derived from an EMBL/GenBank/DDBJ whole genome shotgun (WGS) entry which is preliminary data.</text>
</comment>
<dbReference type="InterPro" id="IPR015590">
    <property type="entry name" value="Aldehyde_DH_dom"/>
</dbReference>
<dbReference type="EMBL" id="PSPG01000010">
    <property type="protein sequence ID" value="PXF21266.1"/>
    <property type="molecule type" value="Genomic_DNA"/>
</dbReference>
<dbReference type="EC" id="1.2.1.88" evidence="3"/>
<gene>
    <name evidence="10" type="primary">pruA</name>
    <name evidence="10" type="ORF">CXX69_05150</name>
</gene>
<dbReference type="InterPro" id="IPR005931">
    <property type="entry name" value="P5CDH/ALDH4A1"/>
</dbReference>
<dbReference type="InterPro" id="IPR016162">
    <property type="entry name" value="Ald_DH_N"/>
</dbReference>
<evidence type="ECO:0000256" key="5">
    <source>
        <dbReference type="ARBA" id="ARBA00023027"/>
    </source>
</evidence>
<dbReference type="AlphaFoldDB" id="A0A2V3HQT7"/>
<dbReference type="PANTHER" id="PTHR42862">
    <property type="entry name" value="DELTA-1-PYRROLINE-5-CARBOXYLATE DEHYDROGENASE 1, ISOFORM A-RELATED"/>
    <property type="match status" value="1"/>
</dbReference>
<evidence type="ECO:0000256" key="3">
    <source>
        <dbReference type="ARBA" id="ARBA00012884"/>
    </source>
</evidence>
<keyword evidence="6" id="KW-0642">Proline metabolism</keyword>
<comment type="catalytic activity">
    <reaction evidence="8">
        <text>L-glutamate 5-semialdehyde + NAD(+) + H2O = L-glutamate + NADH + 2 H(+)</text>
        <dbReference type="Rhea" id="RHEA:30235"/>
        <dbReference type="ChEBI" id="CHEBI:15377"/>
        <dbReference type="ChEBI" id="CHEBI:15378"/>
        <dbReference type="ChEBI" id="CHEBI:29985"/>
        <dbReference type="ChEBI" id="CHEBI:57540"/>
        <dbReference type="ChEBI" id="CHEBI:57945"/>
        <dbReference type="ChEBI" id="CHEBI:58066"/>
        <dbReference type="EC" id="1.2.1.88"/>
    </reaction>
</comment>
<dbReference type="UniPathway" id="UPA00261">
    <property type="reaction ID" value="UER00374"/>
</dbReference>
<evidence type="ECO:0000259" key="9">
    <source>
        <dbReference type="Pfam" id="PF00171"/>
    </source>
</evidence>
<organism evidence="10 11">
    <name type="scientific">Candidatus Thalassarchaeum betae</name>
    <dbReference type="NCBI Taxonomy" id="2599289"/>
    <lineage>
        <taxon>Archaea</taxon>
        <taxon>Methanobacteriati</taxon>
        <taxon>Thermoplasmatota</taxon>
        <taxon>Candidatus Poseidoniia</taxon>
        <taxon>Candidatus Poseidoniales</taxon>
        <taxon>Candidatus Thalassarchaeaceae</taxon>
        <taxon>Candidatus Thalassarchaeum</taxon>
    </lineage>
</organism>
<evidence type="ECO:0000313" key="10">
    <source>
        <dbReference type="EMBL" id="PXF21266.1"/>
    </source>
</evidence>
<keyword evidence="5" id="KW-0520">NAD</keyword>
<accession>A0A2V3HQT7</accession>
<dbReference type="InterPro" id="IPR016160">
    <property type="entry name" value="Ald_DH_CS_CYS"/>
</dbReference>
<dbReference type="FunFam" id="3.40.605.10:FF:000006">
    <property type="entry name" value="1-pyrroline-5-carboxylate dehydrogenase"/>
    <property type="match status" value="1"/>
</dbReference>
<evidence type="ECO:0000256" key="4">
    <source>
        <dbReference type="ARBA" id="ARBA00023002"/>
    </source>
</evidence>
<evidence type="ECO:0000256" key="6">
    <source>
        <dbReference type="ARBA" id="ARBA00023062"/>
    </source>
</evidence>
<evidence type="ECO:0000256" key="2">
    <source>
        <dbReference type="ARBA" id="ARBA00009986"/>
    </source>
</evidence>
<comment type="pathway">
    <text evidence="1">Amino-acid degradation; L-proline degradation into L-glutamate; L-glutamate from L-proline: step 2/2.</text>
</comment>
<dbReference type="Pfam" id="PF00171">
    <property type="entry name" value="Aldedh"/>
    <property type="match status" value="1"/>
</dbReference>
<dbReference type="SUPFAM" id="SSF53720">
    <property type="entry name" value="ALDH-like"/>
    <property type="match status" value="1"/>
</dbReference>
<dbReference type="NCBIfam" id="TIGR01236">
    <property type="entry name" value="D1pyr5carbox1"/>
    <property type="match status" value="1"/>
</dbReference>
<evidence type="ECO:0000256" key="7">
    <source>
        <dbReference type="ARBA" id="ARBA00032259"/>
    </source>
</evidence>
<keyword evidence="4" id="KW-0560">Oxidoreductase</keyword>
<dbReference type="PROSITE" id="PS00070">
    <property type="entry name" value="ALDEHYDE_DEHYDR_CYS"/>
    <property type="match status" value="1"/>
</dbReference>
<sequence>MAGHPSNEPILGYAPGSEESALLQAEMDRQMSEVVQIPCIINGEEVYTGTTTTQVIPHDHGHVLANVHLAGREEMEAACAAAVSAQADWVDLGLEGRCAVFERCADLLAGDWRMRVNASTMLNQSKTAFQAEIDATCELIDFWRFNCHYARGLHDDFQPLISPSGVENSTEIRPLEGFVLAITPFNFTSIAGNLPSAPAIVGCTCVWKPSRNSYHSNYMLMRLMMEAGLPAGVINFLPGSGAGITEIALANPDFAGLHFTGSTSTFQGLWQEIGIALPNLRSYPRIVGETGGKDFVVAHPDCDRQGLLVALLRGSFEYQGQKCSAASRAYIPSSVWDAISSDLCAEIGKIKMGDARDFTNFVTAVIDERAYRKITGYIERARDRDCCEVIVGGGSDDSTGWFIEPTIIVTTNPTSESMVEEIFGPVLTVYVYEDGEFEEVLALCDEASPYALTGSIFASDEANIQKALDALRFTAGNFYINDKPTGAVVAQQPFGGARASGTNDKAGSPLNLLRWISPRTVKRTLDIPQDWTYPFMGGD</sequence>
<evidence type="ECO:0000313" key="11">
    <source>
        <dbReference type="Proteomes" id="UP000248161"/>
    </source>
</evidence>
<name>A0A2V3HQT7_9ARCH</name>
<dbReference type="GO" id="GO:0009898">
    <property type="term" value="C:cytoplasmic side of plasma membrane"/>
    <property type="evidence" value="ECO:0007669"/>
    <property type="project" value="TreeGrafter"/>
</dbReference>
<dbReference type="Gene3D" id="3.40.309.10">
    <property type="entry name" value="Aldehyde Dehydrogenase, Chain A, domain 2"/>
    <property type="match status" value="1"/>
</dbReference>
<comment type="similarity">
    <text evidence="2">Belongs to the aldehyde dehydrogenase family.</text>
</comment>